<sequence>MIQISATKWSCSTDCLEQLVAREHEVRLEPMASGLEAEVTKLLLEQEAYVWKVWNRDSKPDINRQFHLLHALIDSGVQVSVPIGWGVDPDGNAVLVTSHDGLPPKKLDNGMLSELAERLVDLHRMPIDNIAPELLPAYDFVGYFFPNIEAHGDLHERLLHLMDQVGYRYDRLIHGDFNSGNVVFDNGKCTIIDWTNGQMGDPRYDYAWACALLRIYASERHAEVFRNAYVAAVPLSLQEEQAFEAIAVIRWLLLNRLVGLLRQSTTKSKARSILKGNPYLAGLTL</sequence>
<dbReference type="Pfam" id="PF01636">
    <property type="entry name" value="APH"/>
    <property type="match status" value="1"/>
</dbReference>
<dbReference type="EMBL" id="JACXZA010000001">
    <property type="protein sequence ID" value="MBD3917879.1"/>
    <property type="molecule type" value="Genomic_DNA"/>
</dbReference>
<keyword evidence="3" id="KW-1185">Reference proteome</keyword>
<reference evidence="2 3" key="1">
    <citation type="submission" date="2020-09" db="EMBL/GenBank/DDBJ databases">
        <title>Paenibacillus sp. strain PR3 16S rRNA gene Genome sequencing and assembly.</title>
        <authorList>
            <person name="Kim J."/>
        </authorList>
    </citation>
    <scope>NUCLEOTIDE SEQUENCE [LARGE SCALE GENOMIC DNA]</scope>
    <source>
        <strain evidence="2 3">PR3</strain>
    </source>
</reference>
<feature type="domain" description="Aminoglycoside phosphotransferase" evidence="1">
    <location>
        <begin position="28"/>
        <end position="230"/>
    </location>
</feature>
<accession>A0ABR8MTN2</accession>
<dbReference type="SUPFAM" id="SSF56112">
    <property type="entry name" value="Protein kinase-like (PK-like)"/>
    <property type="match status" value="1"/>
</dbReference>
<evidence type="ECO:0000313" key="2">
    <source>
        <dbReference type="EMBL" id="MBD3917879.1"/>
    </source>
</evidence>
<evidence type="ECO:0000313" key="3">
    <source>
        <dbReference type="Proteomes" id="UP000609346"/>
    </source>
</evidence>
<dbReference type="Gene3D" id="3.90.1200.10">
    <property type="match status" value="1"/>
</dbReference>
<dbReference type="InterPro" id="IPR011009">
    <property type="entry name" value="Kinase-like_dom_sf"/>
</dbReference>
<dbReference type="RefSeq" id="WP_191202135.1">
    <property type="nucleotide sequence ID" value="NZ_JACXZA010000001.1"/>
</dbReference>
<gene>
    <name evidence="2" type="ORF">H8B09_03870</name>
</gene>
<name>A0ABR8MTN2_9BACL</name>
<comment type="caution">
    <text evidence="2">The sequence shown here is derived from an EMBL/GenBank/DDBJ whole genome shotgun (WGS) entry which is preliminary data.</text>
</comment>
<evidence type="ECO:0000259" key="1">
    <source>
        <dbReference type="Pfam" id="PF01636"/>
    </source>
</evidence>
<organism evidence="2 3">
    <name type="scientific">Paenibacillus terricola</name>
    <dbReference type="NCBI Taxonomy" id="2763503"/>
    <lineage>
        <taxon>Bacteria</taxon>
        <taxon>Bacillati</taxon>
        <taxon>Bacillota</taxon>
        <taxon>Bacilli</taxon>
        <taxon>Bacillales</taxon>
        <taxon>Paenibacillaceae</taxon>
        <taxon>Paenibacillus</taxon>
    </lineage>
</organism>
<proteinExistence type="predicted"/>
<dbReference type="Proteomes" id="UP000609346">
    <property type="component" value="Unassembled WGS sequence"/>
</dbReference>
<dbReference type="InterPro" id="IPR002575">
    <property type="entry name" value="Aminoglycoside_PTrfase"/>
</dbReference>
<protein>
    <submittedName>
        <fullName evidence="2">Aminoglycoside phosphotransferase family protein</fullName>
    </submittedName>
</protein>